<dbReference type="Proteomes" id="UP001163321">
    <property type="component" value="Chromosome 1"/>
</dbReference>
<accession>A0ACC0WP17</accession>
<reference evidence="1 2" key="1">
    <citation type="journal article" date="2022" name="bioRxiv">
        <title>The genome of the oomycete Peronosclerospora sorghi, a cosmopolitan pathogen of maize and sorghum, is inflated with dispersed pseudogenes.</title>
        <authorList>
            <person name="Fletcher K."/>
            <person name="Martin F."/>
            <person name="Isakeit T."/>
            <person name="Cavanaugh K."/>
            <person name="Magill C."/>
            <person name="Michelmore R."/>
        </authorList>
    </citation>
    <scope>NUCLEOTIDE SEQUENCE [LARGE SCALE GENOMIC DNA]</scope>
    <source>
        <strain evidence="1">P6</strain>
    </source>
</reference>
<name>A0ACC0WP17_9STRA</name>
<protein>
    <submittedName>
        <fullName evidence="1">Uncharacterized protein</fullName>
    </submittedName>
</protein>
<organism evidence="1 2">
    <name type="scientific">Peronosclerospora sorghi</name>
    <dbReference type="NCBI Taxonomy" id="230839"/>
    <lineage>
        <taxon>Eukaryota</taxon>
        <taxon>Sar</taxon>
        <taxon>Stramenopiles</taxon>
        <taxon>Oomycota</taxon>
        <taxon>Peronosporomycetes</taxon>
        <taxon>Peronosporales</taxon>
        <taxon>Peronosporaceae</taxon>
        <taxon>Peronosclerospora</taxon>
    </lineage>
</organism>
<gene>
    <name evidence="1" type="ORF">PsorP6_000272</name>
</gene>
<evidence type="ECO:0000313" key="2">
    <source>
        <dbReference type="Proteomes" id="UP001163321"/>
    </source>
</evidence>
<dbReference type="EMBL" id="CM047580">
    <property type="protein sequence ID" value="KAI9920620.1"/>
    <property type="molecule type" value="Genomic_DNA"/>
</dbReference>
<keyword evidence="2" id="KW-1185">Reference proteome</keyword>
<comment type="caution">
    <text evidence="1">The sequence shown here is derived from an EMBL/GenBank/DDBJ whole genome shotgun (WGS) entry which is preliminary data.</text>
</comment>
<sequence length="247" mass="27953">MECGSYDDIVSVFTFGDEGRIEYEGVKIRRASTRQFNFHGGGTFYAKGLREALALISRTETKTYRPVVIFFTDGRPVDRKQVLKMGASLRKYASVGLLRFGKVSDFGLEDLASALGGKVHEACSMDMLTETFRSISMLLRCVVRTAMRKERTSQPLRTKTSMLIENVAACAYGEDTEEIHRHIRGKEHPNTKCLVQEVRQSTNQAARYVFEQESAWNKMRHIGKEGDISCFATTMTDDSSRTFLNWG</sequence>
<proteinExistence type="predicted"/>
<evidence type="ECO:0000313" key="1">
    <source>
        <dbReference type="EMBL" id="KAI9920620.1"/>
    </source>
</evidence>